<evidence type="ECO:0000256" key="14">
    <source>
        <dbReference type="ARBA" id="ARBA00023136"/>
    </source>
</evidence>
<evidence type="ECO:0000313" key="20">
    <source>
        <dbReference type="EMBL" id="KOO27642.1"/>
    </source>
</evidence>
<evidence type="ECO:0000256" key="2">
    <source>
        <dbReference type="ARBA" id="ARBA00007489"/>
    </source>
</evidence>
<dbReference type="Gene3D" id="1.20.1420.30">
    <property type="entry name" value="NCX, central ion-binding region"/>
    <property type="match status" value="2"/>
</dbReference>
<feature type="transmembrane region" description="Helical" evidence="18">
    <location>
        <begin position="138"/>
        <end position="158"/>
    </location>
</feature>
<comment type="subcellular location">
    <subcellularLocation>
        <location evidence="1">Cell membrane</location>
        <topology evidence="1">Multi-pass membrane protein</topology>
    </subcellularLocation>
</comment>
<dbReference type="SUPFAM" id="SSF141072">
    <property type="entry name" value="CalX-like"/>
    <property type="match status" value="2"/>
</dbReference>
<dbReference type="PANTHER" id="PTHR11878">
    <property type="entry name" value="SODIUM/CALCIUM EXCHANGER"/>
    <property type="match status" value="1"/>
</dbReference>
<dbReference type="PRINTS" id="PR01259">
    <property type="entry name" value="NACAEXCHNGR"/>
</dbReference>
<feature type="transmembrane region" description="Helical" evidence="18">
    <location>
        <begin position="639"/>
        <end position="659"/>
    </location>
</feature>
<proteinExistence type="inferred from homology"/>
<dbReference type="GO" id="GO:0005886">
    <property type="term" value="C:plasma membrane"/>
    <property type="evidence" value="ECO:0007669"/>
    <property type="project" value="UniProtKB-SubCell"/>
</dbReference>
<keyword evidence="9" id="KW-0106">Calcium</keyword>
<dbReference type="Pfam" id="PF01699">
    <property type="entry name" value="Na_Ca_ex"/>
    <property type="match status" value="2"/>
</dbReference>
<dbReference type="InterPro" id="IPR004837">
    <property type="entry name" value="NaCa_Exmemb"/>
</dbReference>
<feature type="transmembrane region" description="Helical" evidence="18">
    <location>
        <begin position="769"/>
        <end position="789"/>
    </location>
</feature>
<organism evidence="20 21">
    <name type="scientific">Chrysochromulina tobinii</name>
    <dbReference type="NCBI Taxonomy" id="1460289"/>
    <lineage>
        <taxon>Eukaryota</taxon>
        <taxon>Haptista</taxon>
        <taxon>Haptophyta</taxon>
        <taxon>Prymnesiophyceae</taxon>
        <taxon>Prymnesiales</taxon>
        <taxon>Chrysochromulinaceae</taxon>
        <taxon>Chrysochromulina</taxon>
    </lineage>
</organism>
<evidence type="ECO:0000256" key="3">
    <source>
        <dbReference type="ARBA" id="ARBA00022448"/>
    </source>
</evidence>
<dbReference type="GO" id="GO:0005432">
    <property type="term" value="F:calcium:sodium antiporter activity"/>
    <property type="evidence" value="ECO:0007669"/>
    <property type="project" value="InterPro"/>
</dbReference>
<keyword evidence="21" id="KW-1185">Reference proteome</keyword>
<evidence type="ECO:0000256" key="1">
    <source>
        <dbReference type="ARBA" id="ARBA00004651"/>
    </source>
</evidence>
<keyword evidence="3" id="KW-0813">Transport</keyword>
<dbReference type="Proteomes" id="UP000037460">
    <property type="component" value="Unassembled WGS sequence"/>
</dbReference>
<keyword evidence="13" id="KW-0406">Ion transport</keyword>
<keyword evidence="7" id="KW-0732">Signal</keyword>
<dbReference type="InterPro" id="IPR044880">
    <property type="entry name" value="NCX_ion-bd_dom_sf"/>
</dbReference>
<keyword evidence="14 18" id="KW-0472">Membrane</keyword>
<dbReference type="GO" id="GO:0007154">
    <property type="term" value="P:cell communication"/>
    <property type="evidence" value="ECO:0007669"/>
    <property type="project" value="InterPro"/>
</dbReference>
<evidence type="ECO:0000256" key="5">
    <source>
        <dbReference type="ARBA" id="ARBA00022692"/>
    </source>
</evidence>
<evidence type="ECO:0000256" key="9">
    <source>
        <dbReference type="ARBA" id="ARBA00022837"/>
    </source>
</evidence>
<dbReference type="GO" id="GO:0046872">
    <property type="term" value="F:metal ion binding"/>
    <property type="evidence" value="ECO:0007669"/>
    <property type="project" value="UniProtKB-KW"/>
</dbReference>
<keyword evidence="12" id="KW-0915">Sodium</keyword>
<reference evidence="21" key="1">
    <citation type="journal article" date="2015" name="PLoS Genet.">
        <title>Genome Sequence and Transcriptome Analyses of Chrysochromulina tobin: Metabolic Tools for Enhanced Algal Fitness in the Prominent Order Prymnesiales (Haptophyceae).</title>
        <authorList>
            <person name="Hovde B.T."/>
            <person name="Deodato C.R."/>
            <person name="Hunsperger H.M."/>
            <person name="Ryken S.A."/>
            <person name="Yost W."/>
            <person name="Jha R.K."/>
            <person name="Patterson J."/>
            <person name="Monnat R.J. Jr."/>
            <person name="Barlow S.B."/>
            <person name="Starkenburg S.R."/>
            <person name="Cattolico R.A."/>
        </authorList>
    </citation>
    <scope>NUCLEOTIDE SEQUENCE</scope>
    <source>
        <strain evidence="21">CCMP291</strain>
    </source>
</reference>
<dbReference type="InterPro" id="IPR004836">
    <property type="entry name" value="Na_Ca_Ex"/>
</dbReference>
<dbReference type="PANTHER" id="PTHR11878:SF65">
    <property type="entry name" value="NA_CA-EXCHANGE PROTEIN, ISOFORM G"/>
    <property type="match status" value="1"/>
</dbReference>
<keyword evidence="15" id="KW-0325">Glycoprotein</keyword>
<evidence type="ECO:0000256" key="7">
    <source>
        <dbReference type="ARBA" id="ARBA00022729"/>
    </source>
</evidence>
<evidence type="ECO:0000256" key="11">
    <source>
        <dbReference type="ARBA" id="ARBA00022989"/>
    </source>
</evidence>
<evidence type="ECO:0000313" key="21">
    <source>
        <dbReference type="Proteomes" id="UP000037460"/>
    </source>
</evidence>
<evidence type="ECO:0000256" key="8">
    <source>
        <dbReference type="ARBA" id="ARBA00022737"/>
    </source>
</evidence>
<evidence type="ECO:0000256" key="18">
    <source>
        <dbReference type="SAM" id="Phobius"/>
    </source>
</evidence>
<dbReference type="InterPro" id="IPR051171">
    <property type="entry name" value="CaCA"/>
</dbReference>
<comment type="caution">
    <text evidence="20">The sequence shown here is derived from an EMBL/GenBank/DDBJ whole genome shotgun (WGS) entry which is preliminary data.</text>
</comment>
<protein>
    <submittedName>
        <fullName evidence="20">Sodium calcium exchanger 3</fullName>
    </submittedName>
</protein>
<keyword evidence="4" id="KW-1003">Cell membrane</keyword>
<dbReference type="EMBL" id="JWZX01002690">
    <property type="protein sequence ID" value="KOO27642.1"/>
    <property type="molecule type" value="Genomic_DNA"/>
</dbReference>
<feature type="domain" description="Calx-beta" evidence="19">
    <location>
        <begin position="321"/>
        <end position="418"/>
    </location>
</feature>
<evidence type="ECO:0000256" key="4">
    <source>
        <dbReference type="ARBA" id="ARBA00022475"/>
    </source>
</evidence>
<sequence>MGAVEPAFDSLEEWFNDPRVDPELGGEHCSDGWILYGPARTGRNTLLFMALLCWTFLGIAIAADVFMAGIEQITSTETTRTIELPSGEVRRYTVTVWNGTVANLTLMALGSSAPEILLSIIEIVSSGFYAGELGPSTIVGSAAFNMLIISAVCITAIPDGGQTAIKALPVFYITGVASIFGYVWLIIILEYITPDVIDVWEGVTTFVMFPLLVYVAYRADVADAEASVFAAHDAESAEAAAAIGYGKDGRQITKTDISRVLALKSIETLSGDEQLAAVASMLLPPQSQAYYRKAGMNAALGNKALDEAGLLRATILEREGNAVEDARGETRVQWAQAKRVCREGQGSVTLAIVRNGDKSRACSVEYCTKSGTATDGVDFEHAEGLIVFAPGVTHQTISVKIIDDDDEENDEHFFVELFCPKHCRLGATTTCDVTIQDHDGPGELHLDSREVDVCETAQRVTLSVLRTHGCEGTIACQWATRDGTSIAGQGYVGRSGRMVFEEGVVSKTIEVELIDTGAYHRFDDFQVVLTSAAGQKGEKATRFVTDGNMRLRRASIFSVVHVHSDSERVARVDELVQLLDFSSPQPKAKHEHGDGSYLGQFQEAVQLPSEVGPGSMAMWLLSLPWKLICAIVPPPEWSGGWSCFLVTLVLIGLLTALVGDLASHMGCCLGISKSVTAMTFVAMGSSLPDTFASRIAAATEPTADACITNITGSNSVIIYLGLGLPWMIAAIYWASYGLEHEAEWRDRYSSEPWYTPQMAVSFVVPAGDLAYSIQIFLAVASLCFGTLIARRRLLGAELGGPPVSRWLSALFFVVLWAVFIALSITRALR</sequence>
<feature type="domain" description="Calx-beta" evidence="19">
    <location>
        <begin position="431"/>
        <end position="530"/>
    </location>
</feature>
<keyword evidence="11 18" id="KW-1133">Transmembrane helix</keyword>
<evidence type="ECO:0000256" key="6">
    <source>
        <dbReference type="ARBA" id="ARBA00022723"/>
    </source>
</evidence>
<feature type="transmembrane region" description="Helical" evidence="18">
    <location>
        <begin position="170"/>
        <end position="193"/>
    </location>
</feature>
<gene>
    <name evidence="20" type="ORF">Ctob_004567</name>
</gene>
<dbReference type="GO" id="GO:0005516">
    <property type="term" value="F:calmodulin binding"/>
    <property type="evidence" value="ECO:0007669"/>
    <property type="project" value="UniProtKB-KW"/>
</dbReference>
<dbReference type="InterPro" id="IPR038081">
    <property type="entry name" value="CalX-like_sf"/>
</dbReference>
<feature type="transmembrane region" description="Helical" evidence="18">
    <location>
        <begin position="46"/>
        <end position="70"/>
    </location>
</feature>
<dbReference type="AlphaFoldDB" id="A0A0M0JMV4"/>
<dbReference type="SMART" id="SM00237">
    <property type="entry name" value="Calx_beta"/>
    <property type="match status" value="2"/>
</dbReference>
<feature type="transmembrane region" description="Helical" evidence="18">
    <location>
        <begin position="809"/>
        <end position="828"/>
    </location>
</feature>
<evidence type="ECO:0000256" key="13">
    <source>
        <dbReference type="ARBA" id="ARBA00023065"/>
    </source>
</evidence>
<evidence type="ECO:0000259" key="19">
    <source>
        <dbReference type="SMART" id="SM00237"/>
    </source>
</evidence>
<dbReference type="Gene3D" id="2.60.40.2030">
    <property type="match status" value="2"/>
</dbReference>
<keyword evidence="10" id="KW-0112">Calmodulin-binding</keyword>
<dbReference type="GO" id="GO:0098703">
    <property type="term" value="P:calcium ion import across plasma membrane"/>
    <property type="evidence" value="ECO:0007669"/>
    <property type="project" value="TreeGrafter"/>
</dbReference>
<comment type="catalytic activity">
    <reaction evidence="17">
        <text>Ca(2+)(in) + 3 Na(+)(out) = Ca(2+)(out) + 3 Na(+)(in)</text>
        <dbReference type="Rhea" id="RHEA:69955"/>
        <dbReference type="ChEBI" id="CHEBI:29101"/>
        <dbReference type="ChEBI" id="CHEBI:29108"/>
    </reaction>
</comment>
<comment type="similarity">
    <text evidence="2">Belongs to the Ca(2+):cation antiporter (CaCA) (TC 2.A.19) family. SLC8 subfamily.</text>
</comment>
<evidence type="ECO:0000256" key="17">
    <source>
        <dbReference type="ARBA" id="ARBA00033667"/>
    </source>
</evidence>
<evidence type="ECO:0000256" key="12">
    <source>
        <dbReference type="ARBA" id="ARBA00023053"/>
    </source>
</evidence>
<keyword evidence="6" id="KW-0479">Metal-binding</keyword>
<evidence type="ECO:0000256" key="10">
    <source>
        <dbReference type="ARBA" id="ARBA00022860"/>
    </source>
</evidence>
<keyword evidence="5 18" id="KW-0812">Transmembrane</keyword>
<evidence type="ECO:0000256" key="16">
    <source>
        <dbReference type="ARBA" id="ARBA00023201"/>
    </source>
</evidence>
<dbReference type="OrthoDB" id="418484at2759"/>
<accession>A0A0M0JMV4</accession>
<keyword evidence="8" id="KW-0677">Repeat</keyword>
<name>A0A0M0JMV4_9EUKA</name>
<dbReference type="InterPro" id="IPR003644">
    <property type="entry name" value="Calx_beta"/>
</dbReference>
<feature type="transmembrane region" description="Helical" evidence="18">
    <location>
        <begin position="716"/>
        <end position="735"/>
    </location>
</feature>
<evidence type="ECO:0000256" key="15">
    <source>
        <dbReference type="ARBA" id="ARBA00023180"/>
    </source>
</evidence>
<dbReference type="Pfam" id="PF03160">
    <property type="entry name" value="Calx-beta"/>
    <property type="match status" value="1"/>
</dbReference>
<keyword evidence="16" id="KW-0739">Sodium transport</keyword>